<feature type="compositionally biased region" description="Low complexity" evidence="1">
    <location>
        <begin position="82"/>
        <end position="95"/>
    </location>
</feature>
<dbReference type="GO" id="GO:0007605">
    <property type="term" value="P:sensory perception of sound"/>
    <property type="evidence" value="ECO:0007669"/>
    <property type="project" value="InterPro"/>
</dbReference>
<feature type="region of interest" description="Disordered" evidence="1">
    <location>
        <begin position="240"/>
        <end position="293"/>
    </location>
</feature>
<dbReference type="Gene3D" id="3.40.30.10">
    <property type="entry name" value="Glutaredoxin"/>
    <property type="match status" value="1"/>
</dbReference>
<proteinExistence type="predicted"/>
<comment type="caution">
    <text evidence="3">The sequence shown here is derived from an EMBL/GenBank/DDBJ whole genome shotgun (WGS) entry which is preliminary data.</text>
</comment>
<dbReference type="InterPro" id="IPR036249">
    <property type="entry name" value="Thioredoxin-like_sf"/>
</dbReference>
<dbReference type="AlphaFoldDB" id="A0AA39F9R0"/>
<dbReference type="Pfam" id="PF00462">
    <property type="entry name" value="Glutaredoxin"/>
    <property type="match status" value="1"/>
</dbReference>
<feature type="region of interest" description="Disordered" evidence="1">
    <location>
        <begin position="1"/>
        <end position="102"/>
    </location>
</feature>
<evidence type="ECO:0000259" key="2">
    <source>
        <dbReference type="Pfam" id="PF00462"/>
    </source>
</evidence>
<feature type="compositionally biased region" description="Polar residues" evidence="1">
    <location>
        <begin position="68"/>
        <end position="81"/>
    </location>
</feature>
<feature type="domain" description="Glutaredoxin" evidence="2">
    <location>
        <begin position="569"/>
        <end position="636"/>
    </location>
</feature>
<dbReference type="InterPro" id="IPR042797">
    <property type="entry name" value="GRXCR1"/>
</dbReference>
<evidence type="ECO:0000256" key="1">
    <source>
        <dbReference type="SAM" id="MobiDB-lite"/>
    </source>
</evidence>
<accession>A0AA39F9R0</accession>
<sequence length="716" mass="79053">MDGLTTTMTIPLASQSSDDNHDQSQSGGSIQSVSVLAVVPTLSQPPSEPGATVYVAGSTTPKDDSKIIWNTNCPPNNRSVNSSIDLKSSSTSSSSPDPQQHPAHVVKIKINPAFDNTRVISTVRLTPDQIDPRDNNPESDECNSNKKDNIERVCAKSIVNSNLKNVDSCVRISVINDSDCQLNNKQKLQREDIIQPGLSECVNNNSTTINRSSTCFYYGPFPNLISTMSSGQCSPSDTLDSGTCSDLDSTPPPLPKKKNGSTVILDITKTSGQHNRTGSLTSSGAEIDSDDNESNISCDSLNSGELAGRITEQTLLTNGVDLSSEKSRDLLANDVNMMMIKDNLKENSNEITMGNLGENVDDHERGNLSDNKNNNVNCNDFNNSNEKLSSFMVDAISSGRNSLSVSPSPSSTSSFSKSSSTPRVRSPNPLVNGRCLQSTSPVVKESTYEDRKKEQILMEQENATAEHFANYNRNNGTKYVYEDDRFYKFHINELEPDNDDGNNNVDKNKKFDDNDMDEYFAGFKILDKEAIRSAKGTVRGVKNRVRAGIATFLQNPSSKNYKQKDAGKVVVYTTSMRVVTKTMIACMKMRQILNTHMVQYEERDLFGSREYQAELKERLDVELVEVPQLFIDGQHIGDADVVERLNESEELRPMLKPYKYRGVRKVCPVCGGANAIPCISCHGSKKSWRWNGFLNEVFALRCMNCDELGLIRCPSC</sequence>
<dbReference type="SUPFAM" id="SSF52833">
    <property type="entry name" value="Thioredoxin-like"/>
    <property type="match status" value="1"/>
</dbReference>
<dbReference type="PANTHER" id="PTHR46990:SF1">
    <property type="entry name" value="GLUTAREDOXIN DOMAIN-CONTAINING CYSTEINE-RICH PROTEIN 1"/>
    <property type="match status" value="1"/>
</dbReference>
<dbReference type="Pfam" id="PF23733">
    <property type="entry name" value="GRXCR1-2_C"/>
    <property type="match status" value="1"/>
</dbReference>
<gene>
    <name evidence="3" type="ORF">PV328_003960</name>
</gene>
<reference evidence="3" key="1">
    <citation type="journal article" date="2023" name="bioRxiv">
        <title>Scaffold-level genome assemblies of two parasitoid biocontrol wasps reveal the parthenogenesis mechanism and an associated novel virus.</title>
        <authorList>
            <person name="Inwood S."/>
            <person name="Skelly J."/>
            <person name="Guhlin J."/>
            <person name="Harrop T."/>
            <person name="Goldson S."/>
            <person name="Dearden P."/>
        </authorList>
    </citation>
    <scope>NUCLEOTIDE SEQUENCE</scope>
    <source>
        <strain evidence="3">Irish</strain>
        <tissue evidence="3">Whole body</tissue>
    </source>
</reference>
<reference evidence="3" key="2">
    <citation type="submission" date="2023-03" db="EMBL/GenBank/DDBJ databases">
        <authorList>
            <person name="Inwood S.N."/>
            <person name="Skelly J.G."/>
            <person name="Guhlin J."/>
            <person name="Harrop T.W.R."/>
            <person name="Goldson S.G."/>
            <person name="Dearden P.K."/>
        </authorList>
    </citation>
    <scope>NUCLEOTIDE SEQUENCE</scope>
    <source>
        <strain evidence="3">Irish</strain>
        <tissue evidence="3">Whole body</tissue>
    </source>
</reference>
<feature type="compositionally biased region" description="Low complexity" evidence="1">
    <location>
        <begin position="23"/>
        <end position="35"/>
    </location>
</feature>
<feature type="region of interest" description="Disordered" evidence="1">
    <location>
        <begin position="399"/>
        <end position="434"/>
    </location>
</feature>
<evidence type="ECO:0000313" key="4">
    <source>
        <dbReference type="Proteomes" id="UP001168990"/>
    </source>
</evidence>
<name>A0AA39F9R0_9HYME</name>
<evidence type="ECO:0000313" key="3">
    <source>
        <dbReference type="EMBL" id="KAK0165451.1"/>
    </source>
</evidence>
<feature type="compositionally biased region" description="Polar residues" evidence="1">
    <location>
        <begin position="268"/>
        <end position="284"/>
    </location>
</feature>
<keyword evidence="4" id="KW-1185">Reference proteome</keyword>
<dbReference type="EMBL" id="JAQQBS010001422">
    <property type="protein sequence ID" value="KAK0165451.1"/>
    <property type="molecule type" value="Genomic_DNA"/>
</dbReference>
<feature type="compositionally biased region" description="Polar residues" evidence="1">
    <location>
        <begin position="1"/>
        <end position="13"/>
    </location>
</feature>
<dbReference type="Proteomes" id="UP001168990">
    <property type="component" value="Unassembled WGS sequence"/>
</dbReference>
<feature type="compositionally biased region" description="Low complexity" evidence="1">
    <location>
        <begin position="399"/>
        <end position="427"/>
    </location>
</feature>
<dbReference type="PROSITE" id="PS51354">
    <property type="entry name" value="GLUTAREDOXIN_2"/>
    <property type="match status" value="1"/>
</dbReference>
<dbReference type="InterPro" id="IPR002109">
    <property type="entry name" value="Glutaredoxin"/>
</dbReference>
<protein>
    <recommendedName>
        <fullName evidence="2">Glutaredoxin domain-containing protein</fullName>
    </recommendedName>
</protein>
<dbReference type="PANTHER" id="PTHR46990">
    <property type="entry name" value="GLUTAREDOXIN DOMAIN-CONTAINING CYSTEINE-RICH PROTEIN 1"/>
    <property type="match status" value="1"/>
</dbReference>
<organism evidence="3 4">
    <name type="scientific">Microctonus aethiopoides</name>
    <dbReference type="NCBI Taxonomy" id="144406"/>
    <lineage>
        <taxon>Eukaryota</taxon>
        <taxon>Metazoa</taxon>
        <taxon>Ecdysozoa</taxon>
        <taxon>Arthropoda</taxon>
        <taxon>Hexapoda</taxon>
        <taxon>Insecta</taxon>
        <taxon>Pterygota</taxon>
        <taxon>Neoptera</taxon>
        <taxon>Endopterygota</taxon>
        <taxon>Hymenoptera</taxon>
        <taxon>Apocrita</taxon>
        <taxon>Ichneumonoidea</taxon>
        <taxon>Braconidae</taxon>
        <taxon>Euphorinae</taxon>
        <taxon>Microctonus</taxon>
    </lineage>
</organism>
<dbReference type="CDD" id="cd03031">
    <property type="entry name" value="GRX_GRX_like"/>
    <property type="match status" value="1"/>
</dbReference>